<evidence type="ECO:0000313" key="6">
    <source>
        <dbReference type="EMBL" id="MBY4797614.1"/>
    </source>
</evidence>
<dbReference type="Proteomes" id="UP000700908">
    <property type="component" value="Unassembled WGS sequence"/>
</dbReference>
<dbReference type="InterPro" id="IPR004358">
    <property type="entry name" value="Sig_transdc_His_kin-like_C"/>
</dbReference>
<dbReference type="PRINTS" id="PR00344">
    <property type="entry name" value="BCTRLSENSOR"/>
</dbReference>
<sequence>MHGALTEGAQTVRVLRGVCLSCAVLLCAYLAYAFTHHLDPVSTIVVCFLLVVFLAVFTYLMLSSDPLRSQYTERSLSIASDMLEDIRDGLTREGAMAVCRRLLSETRAMTVAVTDTESVLACAGDLADDFPPGSMIHTPATHYAIEHGLAQSFTRGIYRSPATGEEREIPAGIVAPLRVRDTSIGALKFYFRSPRDVDRTQYALAAGYAELISTQLAIHELERQEELVARAELRALQAQINPHFLFNTLNTMAALTRTDPARARELLREFASFYRSTLETSGSLIPVEREIAQTKRYLLFEKARFGDDRIVDTFEIDPGAREAQVPAFVIQPLVENSVRHAMRMEGALHVRVSVHATADDAIDIEVTDDGVGMDEATASRLFARALGPMAADQSQGGGAGIAMHNIHERIKRFYGPGSSAKAVSVPGSGTTIALHLDLRGSIFS</sequence>
<protein>
    <recommendedName>
        <fullName evidence="2">histidine kinase</fullName>
        <ecNumber evidence="2">2.7.13.3</ecNumber>
    </recommendedName>
</protein>
<dbReference type="Pfam" id="PF02518">
    <property type="entry name" value="HATPase_c"/>
    <property type="match status" value="1"/>
</dbReference>
<name>A0ABS7MJS8_9ACTN</name>
<keyword evidence="3" id="KW-0902">Two-component regulatory system</keyword>
<feature type="domain" description="Histidine kinase/HSP90-like ATPase" evidence="5">
    <location>
        <begin position="321"/>
        <end position="440"/>
    </location>
</feature>
<dbReference type="InterPro" id="IPR050640">
    <property type="entry name" value="Bact_2-comp_sensor_kinase"/>
</dbReference>
<dbReference type="Pfam" id="PF06580">
    <property type="entry name" value="His_kinase"/>
    <property type="match status" value="1"/>
</dbReference>
<dbReference type="InterPro" id="IPR036890">
    <property type="entry name" value="HATPase_C_sf"/>
</dbReference>
<keyword evidence="4" id="KW-0472">Membrane</keyword>
<feature type="transmembrane region" description="Helical" evidence="4">
    <location>
        <begin position="41"/>
        <end position="62"/>
    </location>
</feature>
<evidence type="ECO:0000256" key="3">
    <source>
        <dbReference type="ARBA" id="ARBA00023012"/>
    </source>
</evidence>
<evidence type="ECO:0000256" key="4">
    <source>
        <dbReference type="SAM" id="Phobius"/>
    </source>
</evidence>
<evidence type="ECO:0000259" key="5">
    <source>
        <dbReference type="SMART" id="SM00387"/>
    </source>
</evidence>
<proteinExistence type="predicted"/>
<evidence type="ECO:0000313" key="7">
    <source>
        <dbReference type="Proteomes" id="UP000700908"/>
    </source>
</evidence>
<dbReference type="InterPro" id="IPR003594">
    <property type="entry name" value="HATPase_dom"/>
</dbReference>
<dbReference type="SUPFAM" id="SSF55874">
    <property type="entry name" value="ATPase domain of HSP90 chaperone/DNA topoisomerase II/histidine kinase"/>
    <property type="match status" value="1"/>
</dbReference>
<gene>
    <name evidence="6" type="ORF">K6V98_04500</name>
</gene>
<organism evidence="6 7">
    <name type="scientific">Collinsella ureilytica</name>
    <dbReference type="NCBI Taxonomy" id="2869515"/>
    <lineage>
        <taxon>Bacteria</taxon>
        <taxon>Bacillati</taxon>
        <taxon>Actinomycetota</taxon>
        <taxon>Coriobacteriia</taxon>
        <taxon>Coriobacteriales</taxon>
        <taxon>Coriobacteriaceae</taxon>
        <taxon>Collinsella</taxon>
    </lineage>
</organism>
<dbReference type="GO" id="GO:0016301">
    <property type="term" value="F:kinase activity"/>
    <property type="evidence" value="ECO:0007669"/>
    <property type="project" value="UniProtKB-KW"/>
</dbReference>
<keyword evidence="6" id="KW-0808">Transferase</keyword>
<comment type="caution">
    <text evidence="6">The sequence shown here is derived from an EMBL/GenBank/DDBJ whole genome shotgun (WGS) entry which is preliminary data.</text>
</comment>
<dbReference type="PANTHER" id="PTHR34220:SF7">
    <property type="entry name" value="SENSOR HISTIDINE KINASE YPDA"/>
    <property type="match status" value="1"/>
</dbReference>
<accession>A0ABS7MJS8</accession>
<evidence type="ECO:0000256" key="1">
    <source>
        <dbReference type="ARBA" id="ARBA00000085"/>
    </source>
</evidence>
<dbReference type="Gene3D" id="3.30.565.10">
    <property type="entry name" value="Histidine kinase-like ATPase, C-terminal domain"/>
    <property type="match status" value="1"/>
</dbReference>
<dbReference type="EC" id="2.7.13.3" evidence="2"/>
<dbReference type="EMBL" id="JAIMFO010000006">
    <property type="protein sequence ID" value="MBY4797614.1"/>
    <property type="molecule type" value="Genomic_DNA"/>
</dbReference>
<keyword evidence="6" id="KW-0418">Kinase</keyword>
<dbReference type="InterPro" id="IPR010559">
    <property type="entry name" value="Sig_transdc_His_kin_internal"/>
</dbReference>
<dbReference type="SMART" id="SM00387">
    <property type="entry name" value="HATPase_c"/>
    <property type="match status" value="1"/>
</dbReference>
<dbReference type="InterPro" id="IPR003018">
    <property type="entry name" value="GAF"/>
</dbReference>
<dbReference type="SUPFAM" id="SSF55781">
    <property type="entry name" value="GAF domain-like"/>
    <property type="match status" value="1"/>
</dbReference>
<dbReference type="Pfam" id="PF13492">
    <property type="entry name" value="GAF_3"/>
    <property type="match status" value="1"/>
</dbReference>
<keyword evidence="7" id="KW-1185">Reference proteome</keyword>
<reference evidence="6 7" key="1">
    <citation type="submission" date="2021-08" db="EMBL/GenBank/DDBJ databases">
        <title>Collinsella faecalis sp. nov. isolated from swine faeces.</title>
        <authorList>
            <person name="Oh B.S."/>
            <person name="Lee J.H."/>
        </authorList>
    </citation>
    <scope>NUCLEOTIDE SEQUENCE [LARGE SCALE GENOMIC DNA]</scope>
    <source>
        <strain evidence="6 7">AGMB00827</strain>
    </source>
</reference>
<dbReference type="PANTHER" id="PTHR34220">
    <property type="entry name" value="SENSOR HISTIDINE KINASE YPDA"/>
    <property type="match status" value="1"/>
</dbReference>
<keyword evidence="4" id="KW-0812">Transmembrane</keyword>
<keyword evidence="4" id="KW-1133">Transmembrane helix</keyword>
<evidence type="ECO:0000256" key="2">
    <source>
        <dbReference type="ARBA" id="ARBA00012438"/>
    </source>
</evidence>
<comment type="catalytic activity">
    <reaction evidence="1">
        <text>ATP + protein L-histidine = ADP + protein N-phospho-L-histidine.</text>
        <dbReference type="EC" id="2.7.13.3"/>
    </reaction>
</comment>
<feature type="transmembrane region" description="Helical" evidence="4">
    <location>
        <begin position="12"/>
        <end position="35"/>
    </location>
</feature>